<proteinExistence type="predicted"/>
<accession>A0A2K3LPD3</accession>
<evidence type="ECO:0000313" key="2">
    <source>
        <dbReference type="Proteomes" id="UP000236291"/>
    </source>
</evidence>
<sequence>MFGSDETPAARASKAERLYIHITDIDHELWDLVELGVTFQNLNENGRLSITDRKLLFTADMKIYMNHHKVKDIVVGAIKHEDYVRIGDKSSAKSIFDSLCATYDGNEKKIIRSLPLVWRPKITVIEEAQNLKNMSLE</sequence>
<organism evidence="1 2">
    <name type="scientific">Trifolium pratense</name>
    <name type="common">Red clover</name>
    <dbReference type="NCBI Taxonomy" id="57577"/>
    <lineage>
        <taxon>Eukaryota</taxon>
        <taxon>Viridiplantae</taxon>
        <taxon>Streptophyta</taxon>
        <taxon>Embryophyta</taxon>
        <taxon>Tracheophyta</taxon>
        <taxon>Spermatophyta</taxon>
        <taxon>Magnoliopsida</taxon>
        <taxon>eudicotyledons</taxon>
        <taxon>Gunneridae</taxon>
        <taxon>Pentapetalae</taxon>
        <taxon>rosids</taxon>
        <taxon>fabids</taxon>
        <taxon>Fabales</taxon>
        <taxon>Fabaceae</taxon>
        <taxon>Papilionoideae</taxon>
        <taxon>50 kb inversion clade</taxon>
        <taxon>NPAAA clade</taxon>
        <taxon>Hologalegina</taxon>
        <taxon>IRL clade</taxon>
        <taxon>Trifolieae</taxon>
        <taxon>Trifolium</taxon>
    </lineage>
</organism>
<feature type="non-terminal residue" evidence="1">
    <location>
        <position position="137"/>
    </location>
</feature>
<dbReference type="AlphaFoldDB" id="A0A2K3LPD3"/>
<gene>
    <name evidence="1" type="ORF">L195_g036391</name>
</gene>
<name>A0A2K3LPD3_TRIPR</name>
<keyword evidence="1" id="KW-0436">Ligase</keyword>
<comment type="caution">
    <text evidence="1">The sequence shown here is derived from an EMBL/GenBank/DDBJ whole genome shotgun (WGS) entry which is preliminary data.</text>
</comment>
<reference evidence="1 2" key="2">
    <citation type="journal article" date="2017" name="Front. Plant Sci.">
        <title>Gene Classification and Mining of Molecular Markers Useful in Red Clover (Trifolium pratense) Breeding.</title>
        <authorList>
            <person name="Istvanek J."/>
            <person name="Dluhosova J."/>
            <person name="Dluhos P."/>
            <person name="Patkova L."/>
            <person name="Nedelnik J."/>
            <person name="Repkova J."/>
        </authorList>
    </citation>
    <scope>NUCLEOTIDE SEQUENCE [LARGE SCALE GENOMIC DNA]</scope>
    <source>
        <strain evidence="2">cv. Tatra</strain>
        <tissue evidence="1">Young leaves</tissue>
    </source>
</reference>
<dbReference type="Proteomes" id="UP000236291">
    <property type="component" value="Unassembled WGS sequence"/>
</dbReference>
<keyword evidence="1" id="KW-0030">Aminoacyl-tRNA synthetase</keyword>
<evidence type="ECO:0000313" key="1">
    <source>
        <dbReference type="EMBL" id="PNX80392.1"/>
    </source>
</evidence>
<dbReference type="GO" id="GO:0004812">
    <property type="term" value="F:aminoacyl-tRNA ligase activity"/>
    <property type="evidence" value="ECO:0007669"/>
    <property type="project" value="UniProtKB-KW"/>
</dbReference>
<dbReference type="EMBL" id="ASHM01037859">
    <property type="protein sequence ID" value="PNX80392.1"/>
    <property type="molecule type" value="Genomic_DNA"/>
</dbReference>
<dbReference type="ExpressionAtlas" id="A0A2K3LPD3">
    <property type="expression patterns" value="baseline"/>
</dbReference>
<protein>
    <submittedName>
        <fullName evidence="1">Aspartyl-tRNA synthetase</fullName>
    </submittedName>
</protein>
<reference evidence="1 2" key="1">
    <citation type="journal article" date="2014" name="Am. J. Bot.">
        <title>Genome assembly and annotation for red clover (Trifolium pratense; Fabaceae).</title>
        <authorList>
            <person name="Istvanek J."/>
            <person name="Jaros M."/>
            <person name="Krenek A."/>
            <person name="Repkova J."/>
        </authorList>
    </citation>
    <scope>NUCLEOTIDE SEQUENCE [LARGE SCALE GENOMIC DNA]</scope>
    <source>
        <strain evidence="2">cv. Tatra</strain>
        <tissue evidence="1">Young leaves</tissue>
    </source>
</reference>